<dbReference type="AlphaFoldDB" id="A0A178XZU9"/>
<evidence type="ECO:0000313" key="1">
    <source>
        <dbReference type="EMBL" id="OAP40767.1"/>
    </source>
</evidence>
<name>A0A178XZU9_9HYPH</name>
<accession>A0A178XZU9</accession>
<comment type="caution">
    <text evidence="1">The sequence shown here is derived from an EMBL/GenBank/DDBJ whole genome shotgun (WGS) entry which is preliminary data.</text>
</comment>
<evidence type="ECO:0000313" key="2">
    <source>
        <dbReference type="Proteomes" id="UP000094025"/>
    </source>
</evidence>
<dbReference type="EMBL" id="LPUX01000053">
    <property type="protein sequence ID" value="OAP40767.1"/>
    <property type="molecule type" value="Genomic_DNA"/>
</dbReference>
<protein>
    <submittedName>
        <fullName evidence="1">Uncharacterized protein</fullName>
    </submittedName>
</protein>
<organism evidence="1 2">
    <name type="scientific">Sinorhizobium glycinis</name>
    <dbReference type="NCBI Taxonomy" id="1472378"/>
    <lineage>
        <taxon>Bacteria</taxon>
        <taxon>Pseudomonadati</taxon>
        <taxon>Pseudomonadota</taxon>
        <taxon>Alphaproteobacteria</taxon>
        <taxon>Hyphomicrobiales</taxon>
        <taxon>Rhizobiaceae</taxon>
        <taxon>Sinorhizobium/Ensifer group</taxon>
        <taxon>Sinorhizobium</taxon>
    </lineage>
</organism>
<dbReference type="STRING" id="1472378.AU381_02380"/>
<sequence length="243" mass="26635">MGNDSVYTKTRTFDPFPFPAATDEQQVAIGAIAEELDAHRKRVLEAHPHLTLTGLYNVLERLKAGARPDDLDDKERRIFDDGLVLILKELHERLDVAVAEAYGWPVDLPEEEVLARLVALNTERAKEEKRGLVRWLRPEYQIPRFGSEKEKAKQLEADLGGAAEVAIPGAKPAFPSGDAEQTAFVLNALVEAGAALNAADIAARFKQGQKVRPAVTSVLASLYRIGLISTADGGKTFAWRRAA</sequence>
<reference evidence="1 2" key="1">
    <citation type="journal article" date="2016" name="Int. J. Syst. Evol. Microbiol.">
        <title>Ensifer glycinis sp. nov., an novel rhizobial species associated with Glycine spp.</title>
        <authorList>
            <person name="Yan H."/>
            <person name="Yan J."/>
            <person name="Sui X.H."/>
            <person name="Wang E.T."/>
            <person name="Chen W.X."/>
            <person name="Zhang X.X."/>
            <person name="Chen W.F."/>
        </authorList>
    </citation>
    <scope>NUCLEOTIDE SEQUENCE [LARGE SCALE GENOMIC DNA]</scope>
    <source>
        <strain evidence="1 2">CCBAU 23380</strain>
    </source>
</reference>
<dbReference type="Proteomes" id="UP000094025">
    <property type="component" value="Unassembled WGS sequence"/>
</dbReference>
<proteinExistence type="predicted"/>
<keyword evidence="2" id="KW-1185">Reference proteome</keyword>
<gene>
    <name evidence="1" type="ORF">AU381_02380</name>
</gene>